<keyword evidence="2" id="KW-0732">Signal</keyword>
<evidence type="ECO:0000313" key="6">
    <source>
        <dbReference type="Proteomes" id="UP000185728"/>
    </source>
</evidence>
<dbReference type="Gene3D" id="2.60.120.200">
    <property type="match status" value="1"/>
</dbReference>
<evidence type="ECO:0000256" key="3">
    <source>
        <dbReference type="SAM" id="MobiDB-lite"/>
    </source>
</evidence>
<dbReference type="Pfam" id="PF05270">
    <property type="entry name" value="AbfB"/>
    <property type="match status" value="1"/>
</dbReference>
<reference evidence="5 6" key="1">
    <citation type="submission" date="2017-01" db="EMBL/GenBank/DDBJ databases">
        <authorList>
            <person name="Varghese N."/>
            <person name="Submissions S."/>
        </authorList>
    </citation>
    <scope>NUCLEOTIDE SEQUENCE [LARGE SCALE GENOMIC DNA]</scope>
    <source>
        <strain evidence="5 6">DSM 2061</strain>
    </source>
</reference>
<organism evidence="5 6">
    <name type="scientific">Zobellia uliginosa</name>
    <dbReference type="NCBI Taxonomy" id="143224"/>
    <lineage>
        <taxon>Bacteria</taxon>
        <taxon>Pseudomonadati</taxon>
        <taxon>Bacteroidota</taxon>
        <taxon>Flavobacteriia</taxon>
        <taxon>Flavobacteriales</taxon>
        <taxon>Flavobacteriaceae</taxon>
        <taxon>Zobellia</taxon>
    </lineage>
</organism>
<dbReference type="PANTHER" id="PTHR10963">
    <property type="entry name" value="GLYCOSYL HYDROLASE-RELATED"/>
    <property type="match status" value="1"/>
</dbReference>
<dbReference type="Gene3D" id="2.80.10.50">
    <property type="match status" value="1"/>
</dbReference>
<dbReference type="RefSeq" id="WP_076453713.1">
    <property type="nucleotide sequence ID" value="NZ_FTOB01000001.1"/>
</dbReference>
<feature type="domain" description="GH16" evidence="4">
    <location>
        <begin position="47"/>
        <end position="318"/>
    </location>
</feature>
<accession>A0ABY1KJZ1</accession>
<comment type="caution">
    <text evidence="5">The sequence shown here is derived from an EMBL/GenBank/DDBJ whole genome shotgun (WGS) entry which is preliminary data.</text>
</comment>
<dbReference type="InterPro" id="IPR026444">
    <property type="entry name" value="Secre_tail"/>
</dbReference>
<protein>
    <submittedName>
        <fullName evidence="5">Por secretion system C-terminal sorting domain-containing protein</fullName>
    </submittedName>
</protein>
<dbReference type="NCBIfam" id="TIGR04183">
    <property type="entry name" value="Por_Secre_tail"/>
    <property type="match status" value="1"/>
</dbReference>
<evidence type="ECO:0000259" key="4">
    <source>
        <dbReference type="PROSITE" id="PS51762"/>
    </source>
</evidence>
<dbReference type="InterPro" id="IPR008979">
    <property type="entry name" value="Galactose-bd-like_sf"/>
</dbReference>
<dbReference type="Pfam" id="PF18962">
    <property type="entry name" value="Por_Secre_tail"/>
    <property type="match status" value="1"/>
</dbReference>
<proteinExistence type="inferred from homology"/>
<dbReference type="PROSITE" id="PS51762">
    <property type="entry name" value="GH16_2"/>
    <property type="match status" value="1"/>
</dbReference>
<feature type="region of interest" description="Disordered" evidence="3">
    <location>
        <begin position="734"/>
        <end position="755"/>
    </location>
</feature>
<evidence type="ECO:0000313" key="5">
    <source>
        <dbReference type="EMBL" id="SIS43169.1"/>
    </source>
</evidence>
<dbReference type="InterPro" id="IPR036195">
    <property type="entry name" value="AbfB_ABD_sf"/>
</dbReference>
<dbReference type="InterPro" id="IPR050546">
    <property type="entry name" value="Glycosyl_Hydrlase_16"/>
</dbReference>
<dbReference type="PANTHER" id="PTHR10963:SF55">
    <property type="entry name" value="GLYCOSIDE HYDROLASE FAMILY 16 PROTEIN"/>
    <property type="match status" value="1"/>
</dbReference>
<dbReference type="Proteomes" id="UP000185728">
    <property type="component" value="Unassembled WGS sequence"/>
</dbReference>
<dbReference type="Pfam" id="PF00722">
    <property type="entry name" value="Glyco_hydro_16"/>
    <property type="match status" value="1"/>
</dbReference>
<evidence type="ECO:0000256" key="2">
    <source>
        <dbReference type="ARBA" id="ARBA00022729"/>
    </source>
</evidence>
<name>A0ABY1KJZ1_9FLAO</name>
<gene>
    <name evidence="5" type="ORF">SAMN05421766_101940</name>
</gene>
<dbReference type="InterPro" id="IPR000757">
    <property type="entry name" value="Beta-glucanase-like"/>
</dbReference>
<comment type="similarity">
    <text evidence="1">Belongs to the glycosyl hydrolase 16 family.</text>
</comment>
<dbReference type="EMBL" id="FTOB01000001">
    <property type="protein sequence ID" value="SIS43169.1"/>
    <property type="molecule type" value="Genomic_DNA"/>
</dbReference>
<dbReference type="Gene3D" id="2.60.120.430">
    <property type="entry name" value="Galactose-binding lectin"/>
    <property type="match status" value="1"/>
</dbReference>
<keyword evidence="6" id="KW-1185">Reference proteome</keyword>
<dbReference type="SUPFAM" id="SSF49785">
    <property type="entry name" value="Galactose-binding domain-like"/>
    <property type="match status" value="1"/>
</dbReference>
<dbReference type="CDD" id="cd08023">
    <property type="entry name" value="GH16_laminarinase_like"/>
    <property type="match status" value="1"/>
</dbReference>
<sequence length="943" mass="103420">MKNCYTKKEFRKGQKGIGTPMYLKSILLVLIGSVLFLSNVQAQVGQVLWEDNFDTFDESLWTPDIGDGCAQGICGWGNQELQSYESDNIYIEDVPGEPGNKALVLEAKRENSGSKSFTSGKVTTNKKVAIHYGLIEVRVRVPDLQTGLWPAVWLLGTSNLVWPAKGEIDMMEMGFNQEERTRQLEPNSTVNTYTGANAFFPIPDNGGVGNIAYEVDYNTPYVADRPLNDRFVTYKLYWEPTSLRFVVEDEGTEYDLYAGPLPLDPEGDTAVFTRPFYMLLNLAVGGSLTGVTDPNGINAPLPGKMMVDYVRVSEYNGHGSVEFGDGSDDLVAESGNFGVFTENTPVANRLNFGSDADIFVFSETFAEGSEAPYEGEEVISWETPSSNTWFGAGITSLFGKNMSNYVEEGTMKFKIKIPADVSFRIGITDNFTNEKYITFPAGETKYGLVRNGEWGQVEIPLSDYEGLLAFQNLSYLFIFSSDPENLPSSPFKVAIDDIVWEDGSGAIGCQPSDIIASANVNGDATSQTNLTVGRGDSVSLTPEPLEGTWNWSGPNNFSSNQRQVDLLAVEEGDGGSYTGTYTNGCGAETTITYRITIDSVTLPEPPVGVIKSWTSVSKAGNVIRHLDGRAGIADDVVPVEAGQWNMVAGLAGSGVSFQSVDFPNKYLRHRGGEVWLDDVEDNTMYREDATFFEREGLADISATSFESFNYPGYYLLHRNSLLYIDTVDTDSARNDATFTENGEQDNDGDGSCSQLAPNNDYTVKITENSEGSFLTFVPEKPGIGDSVAILYYGTVENGIFPGYNVMPNEPKAINVELGQTVYFYYTYNVPEGGEHNTSANRHSFEVGSCAAAAAVQFNASVFGSEAPDCFVYPNPVQDRLQVNIDRTTDYHTAILVNGLGQELDRKDIKNGESPVFEMASLPRGIYFIRMIAADRTETVKVIK</sequence>
<evidence type="ECO:0000256" key="1">
    <source>
        <dbReference type="ARBA" id="ARBA00006865"/>
    </source>
</evidence>
<dbReference type="InterPro" id="IPR013320">
    <property type="entry name" value="ConA-like_dom_sf"/>
</dbReference>
<dbReference type="SUPFAM" id="SSF110221">
    <property type="entry name" value="AbfB domain"/>
    <property type="match status" value="1"/>
</dbReference>
<dbReference type="InterPro" id="IPR007934">
    <property type="entry name" value="AbfB_ABD"/>
</dbReference>
<dbReference type="SUPFAM" id="SSF49899">
    <property type="entry name" value="Concanavalin A-like lectins/glucanases"/>
    <property type="match status" value="1"/>
</dbReference>
<dbReference type="CDD" id="cd23265">
    <property type="entry name" value="beta-trefoil_ABD_ABFB-like"/>
    <property type="match status" value="1"/>
</dbReference>